<evidence type="ECO:0000313" key="4">
    <source>
        <dbReference type="Proteomes" id="UP001153050"/>
    </source>
</evidence>
<accession>A0ABN8JYK9</accession>
<feature type="domain" description="Tn3 transposase DDE" evidence="2">
    <location>
        <begin position="61"/>
        <end position="117"/>
    </location>
</feature>
<name>A0ABN8JYK9_9HYPH</name>
<feature type="region of interest" description="Disordered" evidence="1">
    <location>
        <begin position="36"/>
        <end position="60"/>
    </location>
</feature>
<evidence type="ECO:0000259" key="2">
    <source>
        <dbReference type="Pfam" id="PF01526"/>
    </source>
</evidence>
<dbReference type="EMBL" id="CAKXZT010000126">
    <property type="protein sequence ID" value="CAH2402290.1"/>
    <property type="molecule type" value="Genomic_DNA"/>
</dbReference>
<sequence length="243" mass="26378">MCSPVRRSIRAGPSRCATRWLATVAGTVARSLADEVRGARHRNGARAPEPSADPDTGDRLEPIEHQYDELIKYAAALQHRTADAESILRRFARASVQRPSYKALAQLGKAIKTIFLTAISARKPSGAKSTKCRLAVNSENAVVRSGLAVDCESGVARILHFNCNRISVKVMNPFNFINRNSACSGAELPGEATGIFVLEENIGPVRCAVSKHDGPTFDEFDLAKLPLFRNVVDLQRQPSDPGS</sequence>
<evidence type="ECO:0000256" key="1">
    <source>
        <dbReference type="SAM" id="MobiDB-lite"/>
    </source>
</evidence>
<proteinExistence type="predicted"/>
<organism evidence="3 4">
    <name type="scientific">Mesorhizobium escarrei</name>
    <dbReference type="NCBI Taxonomy" id="666018"/>
    <lineage>
        <taxon>Bacteria</taxon>
        <taxon>Pseudomonadati</taxon>
        <taxon>Pseudomonadota</taxon>
        <taxon>Alphaproteobacteria</taxon>
        <taxon>Hyphomicrobiales</taxon>
        <taxon>Phyllobacteriaceae</taxon>
        <taxon>Mesorhizobium</taxon>
    </lineage>
</organism>
<reference evidence="3 4" key="1">
    <citation type="submission" date="2022-03" db="EMBL/GenBank/DDBJ databases">
        <authorList>
            <person name="Brunel B."/>
        </authorList>
    </citation>
    <scope>NUCLEOTIDE SEQUENCE [LARGE SCALE GENOMIC DNA]</scope>
    <source>
        <strain evidence="3">STM5069sample</strain>
    </source>
</reference>
<dbReference type="Proteomes" id="UP001153050">
    <property type="component" value="Unassembled WGS sequence"/>
</dbReference>
<keyword evidence="4" id="KW-1185">Reference proteome</keyword>
<comment type="caution">
    <text evidence="3">The sequence shown here is derived from an EMBL/GenBank/DDBJ whole genome shotgun (WGS) entry which is preliminary data.</text>
</comment>
<protein>
    <recommendedName>
        <fullName evidence="2">Tn3 transposase DDE domain-containing protein</fullName>
    </recommendedName>
</protein>
<gene>
    <name evidence="3" type="ORF">MES5069_310026</name>
</gene>
<evidence type="ECO:0000313" key="3">
    <source>
        <dbReference type="EMBL" id="CAH2402290.1"/>
    </source>
</evidence>
<dbReference type="InterPro" id="IPR002513">
    <property type="entry name" value="Tn3_Tnp_DDE_dom"/>
</dbReference>
<dbReference type="Pfam" id="PF01526">
    <property type="entry name" value="DDE_Tnp_Tn3"/>
    <property type="match status" value="1"/>
</dbReference>